<evidence type="ECO:0000256" key="1">
    <source>
        <dbReference type="SAM" id="MobiDB-lite"/>
    </source>
</evidence>
<reference evidence="2" key="2">
    <citation type="journal article" date="2015" name="Fish Shellfish Immunol.">
        <title>Early steps in the European eel (Anguilla anguilla)-Vibrio vulnificus interaction in the gills: Role of the RtxA13 toxin.</title>
        <authorList>
            <person name="Callol A."/>
            <person name="Pajuelo D."/>
            <person name="Ebbesson L."/>
            <person name="Teles M."/>
            <person name="MacKenzie S."/>
            <person name="Amaro C."/>
        </authorList>
    </citation>
    <scope>NUCLEOTIDE SEQUENCE</scope>
</reference>
<accession>A0A0E9WUH9</accession>
<protein>
    <submittedName>
        <fullName evidence="2">Uncharacterized protein</fullName>
    </submittedName>
</protein>
<dbReference type="AlphaFoldDB" id="A0A0E9WUH9"/>
<name>A0A0E9WUH9_ANGAN</name>
<proteinExistence type="predicted"/>
<feature type="region of interest" description="Disordered" evidence="1">
    <location>
        <begin position="39"/>
        <end position="60"/>
    </location>
</feature>
<organism evidence="2">
    <name type="scientific">Anguilla anguilla</name>
    <name type="common">European freshwater eel</name>
    <name type="synonym">Muraena anguilla</name>
    <dbReference type="NCBI Taxonomy" id="7936"/>
    <lineage>
        <taxon>Eukaryota</taxon>
        <taxon>Metazoa</taxon>
        <taxon>Chordata</taxon>
        <taxon>Craniata</taxon>
        <taxon>Vertebrata</taxon>
        <taxon>Euteleostomi</taxon>
        <taxon>Actinopterygii</taxon>
        <taxon>Neopterygii</taxon>
        <taxon>Teleostei</taxon>
        <taxon>Anguilliformes</taxon>
        <taxon>Anguillidae</taxon>
        <taxon>Anguilla</taxon>
    </lineage>
</organism>
<evidence type="ECO:0000313" key="2">
    <source>
        <dbReference type="EMBL" id="JAH93163.1"/>
    </source>
</evidence>
<dbReference type="EMBL" id="GBXM01015414">
    <property type="protein sequence ID" value="JAH93163.1"/>
    <property type="molecule type" value="Transcribed_RNA"/>
</dbReference>
<sequence length="60" mass="6949">MHQNLGNLMSHCILTNANPVVFQGDNTIFPITKRWRLPQFTDSHSNKKKPPPTLYSRNDQ</sequence>
<reference evidence="2" key="1">
    <citation type="submission" date="2014-11" db="EMBL/GenBank/DDBJ databases">
        <authorList>
            <person name="Amaro Gonzalez C."/>
        </authorList>
    </citation>
    <scope>NUCLEOTIDE SEQUENCE</scope>
</reference>